<dbReference type="OrthoDB" id="528201at2"/>
<dbReference type="Proteomes" id="UP000076925">
    <property type="component" value="Unassembled WGS sequence"/>
</dbReference>
<name>A0A139WRV4_9CYAN</name>
<comment type="caution">
    <text evidence="1">The sequence shown here is derived from an EMBL/GenBank/DDBJ whole genome shotgun (WGS) entry which is preliminary data.</text>
</comment>
<evidence type="ECO:0000313" key="1">
    <source>
        <dbReference type="EMBL" id="KYC35166.1"/>
    </source>
</evidence>
<evidence type="ECO:0000313" key="2">
    <source>
        <dbReference type="Proteomes" id="UP000076925"/>
    </source>
</evidence>
<sequence>MRDGDTNLLVLTLYVIGITYTFNQMVDSIDDQIKLEFNKAKVDEQLKEQELQDKIGVSFSLKPMYSIKDPKDLSINIENKSEDIIIYVDWDNCTFMEFDGVSRRVMRETPVDKPAIIRDLAVPQVTSAIVPKTTLKEKVSSESVFELDLETRIYKARDEASIANVLKWKSSPVRAQKKEFSKFMDRKRNFDFSLNLVLRLASKYVGLAPGRDFSPVCVVNCPFTVRKLPWTYALPWNKKR</sequence>
<gene>
    <name evidence="1" type="ORF">WA1_08375</name>
</gene>
<keyword evidence="2" id="KW-1185">Reference proteome</keyword>
<accession>A0A139WRV4</accession>
<protein>
    <submittedName>
        <fullName evidence="1">Uncharacterized protein</fullName>
    </submittedName>
</protein>
<dbReference type="EMBL" id="ANNX02000052">
    <property type="protein sequence ID" value="KYC35166.1"/>
    <property type="molecule type" value="Genomic_DNA"/>
</dbReference>
<organism evidence="1 2">
    <name type="scientific">Scytonema hofmannii PCC 7110</name>
    <dbReference type="NCBI Taxonomy" id="128403"/>
    <lineage>
        <taxon>Bacteria</taxon>
        <taxon>Bacillati</taxon>
        <taxon>Cyanobacteriota</taxon>
        <taxon>Cyanophyceae</taxon>
        <taxon>Nostocales</taxon>
        <taxon>Scytonemataceae</taxon>
        <taxon>Scytonema</taxon>
    </lineage>
</organism>
<reference evidence="1 2" key="1">
    <citation type="journal article" date="2013" name="Genome Biol. Evol.">
        <title>Genomes of Stigonematalean cyanobacteria (subsection V) and the evolution of oxygenic photosynthesis from prokaryotes to plastids.</title>
        <authorList>
            <person name="Dagan T."/>
            <person name="Roettger M."/>
            <person name="Stucken K."/>
            <person name="Landan G."/>
            <person name="Koch R."/>
            <person name="Major P."/>
            <person name="Gould S.B."/>
            <person name="Goremykin V.V."/>
            <person name="Rippka R."/>
            <person name="Tandeau de Marsac N."/>
            <person name="Gugger M."/>
            <person name="Lockhart P.J."/>
            <person name="Allen J.F."/>
            <person name="Brune I."/>
            <person name="Maus I."/>
            <person name="Puhler A."/>
            <person name="Martin W.F."/>
        </authorList>
    </citation>
    <scope>NUCLEOTIDE SEQUENCE [LARGE SCALE GENOMIC DNA]</scope>
    <source>
        <strain evidence="1 2">PCC 7110</strain>
    </source>
</reference>
<dbReference type="RefSeq" id="WP_017745519.1">
    <property type="nucleotide sequence ID" value="NZ_KQ976354.1"/>
</dbReference>
<dbReference type="AlphaFoldDB" id="A0A139WRV4"/>
<dbReference type="STRING" id="128403.WA1_08375"/>
<proteinExistence type="predicted"/>